<sequence length="138" mass="14683">MPVLVSHSPADEPWAHWITVCLRAAGHEVHLDPADSTFAARLAEGRFSSTGPVLVLLSGEHRATPADWALLASASTLVGRLVALRLDACETPQALRAVPCRSLHGLGEEDTLEVVLAVAGGIRREKVRPAGLPTASRW</sequence>
<keyword evidence="3" id="KW-1185">Reference proteome</keyword>
<evidence type="ECO:0000259" key="1">
    <source>
        <dbReference type="Pfam" id="PF13676"/>
    </source>
</evidence>
<protein>
    <submittedName>
        <fullName evidence="2">Toll/interleukin-1 receptor domain-containing protein</fullName>
    </submittedName>
</protein>
<comment type="caution">
    <text evidence="2">The sequence shown here is derived from an EMBL/GenBank/DDBJ whole genome shotgun (WGS) entry which is preliminary data.</text>
</comment>
<dbReference type="InterPro" id="IPR000157">
    <property type="entry name" value="TIR_dom"/>
</dbReference>
<proteinExistence type="predicted"/>
<evidence type="ECO:0000313" key="3">
    <source>
        <dbReference type="Proteomes" id="UP001595867"/>
    </source>
</evidence>
<reference evidence="3" key="1">
    <citation type="journal article" date="2019" name="Int. J. Syst. Evol. Microbiol.">
        <title>The Global Catalogue of Microorganisms (GCM) 10K type strain sequencing project: providing services to taxonomists for standard genome sequencing and annotation.</title>
        <authorList>
            <consortium name="The Broad Institute Genomics Platform"/>
            <consortium name="The Broad Institute Genome Sequencing Center for Infectious Disease"/>
            <person name="Wu L."/>
            <person name="Ma J."/>
        </authorList>
    </citation>
    <scope>NUCLEOTIDE SEQUENCE [LARGE SCALE GENOMIC DNA]</scope>
    <source>
        <strain evidence="3">TBRC 5832</strain>
    </source>
</reference>
<dbReference type="EMBL" id="JBHSBL010000005">
    <property type="protein sequence ID" value="MFC4064032.1"/>
    <property type="molecule type" value="Genomic_DNA"/>
</dbReference>
<gene>
    <name evidence="2" type="ORF">ACFO0C_03765</name>
</gene>
<keyword evidence="2" id="KW-0675">Receptor</keyword>
<name>A0ABV8IM24_9ACTN</name>
<feature type="domain" description="TIR" evidence="1">
    <location>
        <begin position="3"/>
        <end position="109"/>
    </location>
</feature>
<dbReference type="RefSeq" id="WP_378065071.1">
    <property type="nucleotide sequence ID" value="NZ_JBHSBL010000005.1"/>
</dbReference>
<organism evidence="2 3">
    <name type="scientific">Actinoplanes subglobosus</name>
    <dbReference type="NCBI Taxonomy" id="1547892"/>
    <lineage>
        <taxon>Bacteria</taxon>
        <taxon>Bacillati</taxon>
        <taxon>Actinomycetota</taxon>
        <taxon>Actinomycetes</taxon>
        <taxon>Micromonosporales</taxon>
        <taxon>Micromonosporaceae</taxon>
        <taxon>Actinoplanes</taxon>
    </lineage>
</organism>
<evidence type="ECO:0000313" key="2">
    <source>
        <dbReference type="EMBL" id="MFC4064032.1"/>
    </source>
</evidence>
<dbReference type="Proteomes" id="UP001595867">
    <property type="component" value="Unassembled WGS sequence"/>
</dbReference>
<dbReference type="Pfam" id="PF13676">
    <property type="entry name" value="TIR_2"/>
    <property type="match status" value="1"/>
</dbReference>
<accession>A0ABV8IM24</accession>